<evidence type="ECO:0000256" key="2">
    <source>
        <dbReference type="SAM" id="Phobius"/>
    </source>
</evidence>
<dbReference type="NCBIfam" id="TIGR00797">
    <property type="entry name" value="matE"/>
    <property type="match status" value="1"/>
</dbReference>
<reference evidence="3" key="1">
    <citation type="submission" date="2019-02" db="EMBL/GenBank/DDBJ databases">
        <authorList>
            <person name="Gruber-Vodicka R. H."/>
            <person name="Seah K. B. B."/>
        </authorList>
    </citation>
    <scope>NUCLEOTIDE SEQUENCE</scope>
    <source>
        <strain evidence="3">BECK_BZ123</strain>
    </source>
</reference>
<feature type="transmembrane region" description="Helical" evidence="2">
    <location>
        <begin position="193"/>
        <end position="214"/>
    </location>
</feature>
<protein>
    <submittedName>
        <fullName evidence="3">Multidrug resistance protein, MATE family</fullName>
    </submittedName>
</protein>
<accession>A0A450Y952</accession>
<feature type="transmembrane region" description="Helical" evidence="2">
    <location>
        <begin position="135"/>
        <end position="154"/>
    </location>
</feature>
<feature type="transmembrane region" description="Helical" evidence="2">
    <location>
        <begin position="282"/>
        <end position="305"/>
    </location>
</feature>
<dbReference type="PANTHER" id="PTHR43298:SF2">
    <property type="entry name" value="FMN_FAD EXPORTER YEEO-RELATED"/>
    <property type="match status" value="1"/>
</dbReference>
<feature type="transmembrane region" description="Helical" evidence="2">
    <location>
        <begin position="51"/>
        <end position="75"/>
    </location>
</feature>
<proteinExistence type="predicted"/>
<keyword evidence="2" id="KW-0812">Transmembrane</keyword>
<evidence type="ECO:0000313" key="3">
    <source>
        <dbReference type="EMBL" id="VFK38066.1"/>
    </source>
</evidence>
<name>A0A450Y952_9GAMM</name>
<organism evidence="3">
    <name type="scientific">Candidatus Kentrum sp. TC</name>
    <dbReference type="NCBI Taxonomy" id="2126339"/>
    <lineage>
        <taxon>Bacteria</taxon>
        <taxon>Pseudomonadati</taxon>
        <taxon>Pseudomonadota</taxon>
        <taxon>Gammaproteobacteria</taxon>
        <taxon>Candidatus Kentrum</taxon>
    </lineage>
</organism>
<feature type="transmembrane region" description="Helical" evidence="2">
    <location>
        <begin position="360"/>
        <end position="381"/>
    </location>
</feature>
<evidence type="ECO:0000256" key="1">
    <source>
        <dbReference type="ARBA" id="ARBA00022448"/>
    </source>
</evidence>
<feature type="transmembrane region" description="Helical" evidence="2">
    <location>
        <begin position="317"/>
        <end position="340"/>
    </location>
</feature>
<keyword evidence="2" id="KW-0472">Membrane</keyword>
<feature type="transmembrane region" description="Helical" evidence="2">
    <location>
        <begin position="161"/>
        <end position="181"/>
    </location>
</feature>
<feature type="transmembrane region" description="Helical" evidence="2">
    <location>
        <begin position="393"/>
        <end position="416"/>
    </location>
</feature>
<gene>
    <name evidence="3" type="ORF">BECKTC1821D_GA0114238_100346</name>
</gene>
<keyword evidence="2" id="KW-1133">Transmembrane helix</keyword>
<dbReference type="PANTHER" id="PTHR43298">
    <property type="entry name" value="MULTIDRUG RESISTANCE PROTEIN NORM-RELATED"/>
    <property type="match status" value="1"/>
</dbReference>
<dbReference type="EMBL" id="CAADFS010000003">
    <property type="protein sequence ID" value="VFK38066.1"/>
    <property type="molecule type" value="Genomic_DNA"/>
</dbReference>
<sequence>MSKRTPAASEVRATIKTSLLLGFGYLGEVVIGVTDKIMLGHLGPGELGAVGLALSVYEVILLLGIGLLFPVIMLVSQARGSARSRTAPRIIRQGLWIAGLLSVPGGAVLWGLEEILLLAGQDPELARMAGHYMDYYLWTLFPALGAILFIYAFTGMDRGEVIVFLLWFEAGLNAVLNYLLIFGNFGFPAMGMAGAGLSSIIVYGTGYIAFFILLSFHRSFRSVAVFRRAWRPRWDILGEFLRLGWPKSFENLMEIGVFSLAALLAGRIGVEAIASHTIAYEVYLVITITLSIAVANTVASHEGFARERGDPSELWGIFYSGLVTIFLFMLPLMVALKLFSPWVVTLFVGAGPEAQTLMPIAAPLLVLIAFFALVDGVRIVATHASNGLSDMKAPALIMALASWGIGVPCGLLSMFAMDLGILGFWLGLTMGMAAAALFSFMRFWWVVRHVRPVAGKGDVLSES</sequence>
<dbReference type="GO" id="GO:0042910">
    <property type="term" value="F:xenobiotic transmembrane transporter activity"/>
    <property type="evidence" value="ECO:0007669"/>
    <property type="project" value="InterPro"/>
</dbReference>
<feature type="transmembrane region" description="Helical" evidence="2">
    <location>
        <begin position="422"/>
        <end position="445"/>
    </location>
</feature>
<feature type="transmembrane region" description="Helical" evidence="2">
    <location>
        <begin position="20"/>
        <end position="39"/>
    </location>
</feature>
<dbReference type="GO" id="GO:0005886">
    <property type="term" value="C:plasma membrane"/>
    <property type="evidence" value="ECO:0007669"/>
    <property type="project" value="TreeGrafter"/>
</dbReference>
<dbReference type="InterPro" id="IPR002528">
    <property type="entry name" value="MATE_fam"/>
</dbReference>
<dbReference type="Pfam" id="PF01554">
    <property type="entry name" value="MatE"/>
    <property type="match status" value="2"/>
</dbReference>
<feature type="transmembrane region" description="Helical" evidence="2">
    <location>
        <begin position="95"/>
        <end position="112"/>
    </location>
</feature>
<keyword evidence="1" id="KW-0813">Transport</keyword>
<dbReference type="AlphaFoldDB" id="A0A450Y952"/>
<dbReference type="InterPro" id="IPR050222">
    <property type="entry name" value="MATE_MdtK"/>
</dbReference>
<dbReference type="GO" id="GO:0015297">
    <property type="term" value="F:antiporter activity"/>
    <property type="evidence" value="ECO:0007669"/>
    <property type="project" value="InterPro"/>
</dbReference>